<feature type="region of interest" description="Disordered" evidence="13">
    <location>
        <begin position="1"/>
        <end position="75"/>
    </location>
</feature>
<proteinExistence type="inferred from homology"/>
<dbReference type="GO" id="GO:0051082">
    <property type="term" value="F:unfolded protein binding"/>
    <property type="evidence" value="ECO:0007669"/>
    <property type="project" value="TreeGrafter"/>
</dbReference>
<name>A0A1C6JEN2_9FIRM</name>
<dbReference type="NCBIfam" id="NF010738">
    <property type="entry name" value="PRK14140.1"/>
    <property type="match status" value="1"/>
</dbReference>
<comment type="subunit">
    <text evidence="3 10">Homodimer.</text>
</comment>
<protein>
    <recommendedName>
        <fullName evidence="8 10">Protein GrpE</fullName>
    </recommendedName>
    <alternativeName>
        <fullName evidence="9 10">HSP-70 cofactor</fullName>
    </alternativeName>
</protein>
<evidence type="ECO:0000256" key="5">
    <source>
        <dbReference type="ARBA" id="ARBA00023016"/>
    </source>
</evidence>
<dbReference type="GO" id="GO:0006457">
    <property type="term" value="P:protein folding"/>
    <property type="evidence" value="ECO:0007669"/>
    <property type="project" value="InterPro"/>
</dbReference>
<evidence type="ECO:0000313" key="14">
    <source>
        <dbReference type="EMBL" id="SCJ80469.1"/>
    </source>
</evidence>
<reference evidence="14" key="1">
    <citation type="submission" date="2015-09" db="EMBL/GenBank/DDBJ databases">
        <authorList>
            <consortium name="Pathogen Informatics"/>
        </authorList>
    </citation>
    <scope>NUCLEOTIDE SEQUENCE</scope>
    <source>
        <strain evidence="14">2789STDY5834896</strain>
    </source>
</reference>
<evidence type="ECO:0000256" key="8">
    <source>
        <dbReference type="ARBA" id="ARBA00072274"/>
    </source>
</evidence>
<comment type="function">
    <text evidence="7 10 11">Participates actively in the response to hyperosmotic and heat shock by preventing the aggregation of stress-denatured proteins, in association with DnaK and GrpE. It is the nucleotide exchange factor for DnaK and may function as a thermosensor. Unfolded proteins bind initially to DnaJ; upon interaction with the DnaJ-bound protein, DnaK hydrolyzes its bound ATP, resulting in the formation of a stable complex. GrpE releases ADP from DnaK; ATP binding to DnaK triggers the release of the substrate protein, thus completing the reaction cycle. Several rounds of ATP-dependent interactions between DnaJ, DnaK and GrpE are required for fully efficient folding.</text>
</comment>
<dbReference type="GO" id="GO:0042803">
    <property type="term" value="F:protein homodimerization activity"/>
    <property type="evidence" value="ECO:0007669"/>
    <property type="project" value="InterPro"/>
</dbReference>
<dbReference type="NCBIfam" id="NF010757">
    <property type="entry name" value="PRK14160.1"/>
    <property type="match status" value="1"/>
</dbReference>
<dbReference type="GO" id="GO:0051087">
    <property type="term" value="F:protein-folding chaperone binding"/>
    <property type="evidence" value="ECO:0007669"/>
    <property type="project" value="InterPro"/>
</dbReference>
<evidence type="ECO:0000256" key="9">
    <source>
        <dbReference type="ARBA" id="ARBA00076414"/>
    </source>
</evidence>
<dbReference type="Gene3D" id="3.90.20.20">
    <property type="match status" value="1"/>
</dbReference>
<dbReference type="EMBL" id="FMHG01000001">
    <property type="protein sequence ID" value="SCJ80469.1"/>
    <property type="molecule type" value="Genomic_DNA"/>
</dbReference>
<dbReference type="AlphaFoldDB" id="A0A1C6JEN2"/>
<keyword evidence="5 10" id="KW-0346">Stress response</keyword>
<dbReference type="Gene3D" id="2.30.22.10">
    <property type="entry name" value="Head domain of nucleotide exchange factor GrpE"/>
    <property type="match status" value="1"/>
</dbReference>
<feature type="compositionally biased region" description="Basic and acidic residues" evidence="13">
    <location>
        <begin position="58"/>
        <end position="71"/>
    </location>
</feature>
<dbReference type="GO" id="GO:0005737">
    <property type="term" value="C:cytoplasm"/>
    <property type="evidence" value="ECO:0007669"/>
    <property type="project" value="UniProtKB-SubCell"/>
</dbReference>
<evidence type="ECO:0000256" key="1">
    <source>
        <dbReference type="ARBA" id="ARBA00004496"/>
    </source>
</evidence>
<evidence type="ECO:0000256" key="6">
    <source>
        <dbReference type="ARBA" id="ARBA00023186"/>
    </source>
</evidence>
<dbReference type="FunFam" id="2.30.22.10:FF:000001">
    <property type="entry name" value="Protein GrpE"/>
    <property type="match status" value="1"/>
</dbReference>
<evidence type="ECO:0000256" key="13">
    <source>
        <dbReference type="SAM" id="MobiDB-lite"/>
    </source>
</evidence>
<dbReference type="SUPFAM" id="SSF58014">
    <property type="entry name" value="Coiled-coil domain of nucleotide exchange factor GrpE"/>
    <property type="match status" value="1"/>
</dbReference>
<dbReference type="Pfam" id="PF01025">
    <property type="entry name" value="GrpE"/>
    <property type="match status" value="1"/>
</dbReference>
<dbReference type="GO" id="GO:0000774">
    <property type="term" value="F:adenyl-nucleotide exchange factor activity"/>
    <property type="evidence" value="ECO:0007669"/>
    <property type="project" value="InterPro"/>
</dbReference>
<dbReference type="SUPFAM" id="SSF51064">
    <property type="entry name" value="Head domain of nucleotide exchange factor GrpE"/>
    <property type="match status" value="1"/>
</dbReference>
<gene>
    <name evidence="10 14" type="primary">grpE</name>
    <name evidence="14" type="ORF">SAMEA3545359_02134</name>
</gene>
<comment type="similarity">
    <text evidence="2 10 12">Belongs to the GrpE family.</text>
</comment>
<evidence type="ECO:0000256" key="12">
    <source>
        <dbReference type="RuleBase" id="RU004478"/>
    </source>
</evidence>
<comment type="subcellular location">
    <subcellularLocation>
        <location evidence="1 10">Cytoplasm</location>
    </subcellularLocation>
</comment>
<evidence type="ECO:0000256" key="11">
    <source>
        <dbReference type="RuleBase" id="RU000639"/>
    </source>
</evidence>
<dbReference type="PANTHER" id="PTHR21237">
    <property type="entry name" value="GRPE PROTEIN"/>
    <property type="match status" value="1"/>
</dbReference>
<dbReference type="InterPro" id="IPR009012">
    <property type="entry name" value="GrpE_head"/>
</dbReference>
<dbReference type="InterPro" id="IPR000740">
    <property type="entry name" value="GrpE"/>
</dbReference>
<dbReference type="InterPro" id="IPR013805">
    <property type="entry name" value="GrpE_CC"/>
</dbReference>
<accession>A0A1C6JEN2</accession>
<evidence type="ECO:0000256" key="10">
    <source>
        <dbReference type="HAMAP-Rule" id="MF_01151"/>
    </source>
</evidence>
<evidence type="ECO:0000256" key="2">
    <source>
        <dbReference type="ARBA" id="ARBA00009054"/>
    </source>
</evidence>
<organism evidence="14">
    <name type="scientific">uncultured Anaerotruncus sp</name>
    <dbReference type="NCBI Taxonomy" id="905011"/>
    <lineage>
        <taxon>Bacteria</taxon>
        <taxon>Bacillati</taxon>
        <taxon>Bacillota</taxon>
        <taxon>Clostridia</taxon>
        <taxon>Eubacteriales</taxon>
        <taxon>Oscillospiraceae</taxon>
        <taxon>Anaerotruncus</taxon>
        <taxon>environmental samples</taxon>
    </lineage>
</organism>
<keyword evidence="6 10" id="KW-0143">Chaperone</keyword>
<evidence type="ECO:0000256" key="4">
    <source>
        <dbReference type="ARBA" id="ARBA00022490"/>
    </source>
</evidence>
<dbReference type="HAMAP" id="MF_01151">
    <property type="entry name" value="GrpE"/>
    <property type="match status" value="1"/>
</dbReference>
<evidence type="ECO:0000256" key="7">
    <source>
        <dbReference type="ARBA" id="ARBA00053401"/>
    </source>
</evidence>
<keyword evidence="4 10" id="KW-0963">Cytoplasm</keyword>
<dbReference type="PROSITE" id="PS01071">
    <property type="entry name" value="GRPE"/>
    <property type="match status" value="1"/>
</dbReference>
<dbReference type="PRINTS" id="PR00773">
    <property type="entry name" value="GRPEPROTEIN"/>
</dbReference>
<dbReference type="PANTHER" id="PTHR21237:SF23">
    <property type="entry name" value="GRPE PROTEIN HOMOLOG, MITOCHONDRIAL"/>
    <property type="match status" value="1"/>
</dbReference>
<evidence type="ECO:0000256" key="3">
    <source>
        <dbReference type="ARBA" id="ARBA00011738"/>
    </source>
</evidence>
<dbReference type="CDD" id="cd00446">
    <property type="entry name" value="GrpE"/>
    <property type="match status" value="1"/>
</dbReference>
<sequence>MNSEEKTPETEAQQPGADNEVQQATAAAGDPPSTDKDQIPSEEKAESKEKKHRKKKKDPLQEELDKQKEENSQLQERLLRISAEYDNFRKRSTKEKDGIYAEGVAGTVTQFIDVLDNLERALAASETEDDFTKGIAMVVTQFKAALEKLGVTEVDPAGGSFDPNLHNAVMHIEDDELGEGAIVDVFQKGYVMGDRVIRYAMVKVAN</sequence>
<feature type="compositionally biased region" description="Basic and acidic residues" evidence="13">
    <location>
        <begin position="33"/>
        <end position="49"/>
    </location>
</feature>